<sequence>MLDAFKVKEFDLEPVIASWTEPPYFLGNPKRDPSVDTWLDQIKQGCLERKVPKEYWHKVGQRFLGDKARARLDELKAVLRHMHGGKYRWDWKKFKIAIRNMGWEIDDKETEWVEVQSKPSGLWWIIGRKGKQLESEEWPEGTNAMKKTSMDAQSTKSQSASVSRKPTSARKSTTDRKPTVECRPTADRKQSTDKNDEGQATVKRGWLSRNPSTMSTSSVDSISTEGSSSPGSSFWGFGTMSNPNSVTGSPAQTPGEVTTTNAGAPLWLVNACAAFDFLTTEHPKVMTTLSAVLITVGSLPAMPGISAGAGGALLASHAAQAAGAIAIGLGNWLKASSEAATAKTEQGQAQGARNLKH</sequence>
<gene>
    <name evidence="1" type="ORF">FA95DRAFT_1573974</name>
</gene>
<evidence type="ECO:0000313" key="2">
    <source>
        <dbReference type="Proteomes" id="UP000814033"/>
    </source>
</evidence>
<dbReference type="EMBL" id="MU275959">
    <property type="protein sequence ID" value="KAI0045178.1"/>
    <property type="molecule type" value="Genomic_DNA"/>
</dbReference>
<name>A0ACB8RM04_9AGAM</name>
<organism evidence="1 2">
    <name type="scientific">Auriscalpium vulgare</name>
    <dbReference type="NCBI Taxonomy" id="40419"/>
    <lineage>
        <taxon>Eukaryota</taxon>
        <taxon>Fungi</taxon>
        <taxon>Dikarya</taxon>
        <taxon>Basidiomycota</taxon>
        <taxon>Agaricomycotina</taxon>
        <taxon>Agaricomycetes</taxon>
        <taxon>Russulales</taxon>
        <taxon>Auriscalpiaceae</taxon>
        <taxon>Auriscalpium</taxon>
    </lineage>
</organism>
<evidence type="ECO:0000313" key="1">
    <source>
        <dbReference type="EMBL" id="KAI0045178.1"/>
    </source>
</evidence>
<keyword evidence="2" id="KW-1185">Reference proteome</keyword>
<protein>
    <submittedName>
        <fullName evidence="1">Uncharacterized protein</fullName>
    </submittedName>
</protein>
<dbReference type="Proteomes" id="UP000814033">
    <property type="component" value="Unassembled WGS sequence"/>
</dbReference>
<comment type="caution">
    <text evidence="1">The sequence shown here is derived from an EMBL/GenBank/DDBJ whole genome shotgun (WGS) entry which is preliminary data.</text>
</comment>
<reference evidence="1" key="1">
    <citation type="submission" date="2021-02" db="EMBL/GenBank/DDBJ databases">
        <authorList>
            <consortium name="DOE Joint Genome Institute"/>
            <person name="Ahrendt S."/>
            <person name="Looney B.P."/>
            <person name="Miyauchi S."/>
            <person name="Morin E."/>
            <person name="Drula E."/>
            <person name="Courty P.E."/>
            <person name="Chicoki N."/>
            <person name="Fauchery L."/>
            <person name="Kohler A."/>
            <person name="Kuo A."/>
            <person name="Labutti K."/>
            <person name="Pangilinan J."/>
            <person name="Lipzen A."/>
            <person name="Riley R."/>
            <person name="Andreopoulos W."/>
            <person name="He G."/>
            <person name="Johnson J."/>
            <person name="Barry K.W."/>
            <person name="Grigoriev I.V."/>
            <person name="Nagy L."/>
            <person name="Hibbett D."/>
            <person name="Henrissat B."/>
            <person name="Matheny P.B."/>
            <person name="Labbe J."/>
            <person name="Martin F."/>
        </authorList>
    </citation>
    <scope>NUCLEOTIDE SEQUENCE</scope>
    <source>
        <strain evidence="1">FP105234-sp</strain>
    </source>
</reference>
<proteinExistence type="predicted"/>
<accession>A0ACB8RM04</accession>
<reference evidence="1" key="2">
    <citation type="journal article" date="2022" name="New Phytol.">
        <title>Evolutionary transition to the ectomycorrhizal habit in the genomes of a hyperdiverse lineage of mushroom-forming fungi.</title>
        <authorList>
            <person name="Looney B."/>
            <person name="Miyauchi S."/>
            <person name="Morin E."/>
            <person name="Drula E."/>
            <person name="Courty P.E."/>
            <person name="Kohler A."/>
            <person name="Kuo A."/>
            <person name="LaButti K."/>
            <person name="Pangilinan J."/>
            <person name="Lipzen A."/>
            <person name="Riley R."/>
            <person name="Andreopoulos W."/>
            <person name="He G."/>
            <person name="Johnson J."/>
            <person name="Nolan M."/>
            <person name="Tritt A."/>
            <person name="Barry K.W."/>
            <person name="Grigoriev I.V."/>
            <person name="Nagy L.G."/>
            <person name="Hibbett D."/>
            <person name="Henrissat B."/>
            <person name="Matheny P.B."/>
            <person name="Labbe J."/>
            <person name="Martin F.M."/>
        </authorList>
    </citation>
    <scope>NUCLEOTIDE SEQUENCE</scope>
    <source>
        <strain evidence="1">FP105234-sp</strain>
    </source>
</reference>